<dbReference type="Gene3D" id="3.40.50.300">
    <property type="entry name" value="P-loop containing nucleotide triphosphate hydrolases"/>
    <property type="match status" value="1"/>
</dbReference>
<dbReference type="CDD" id="cd01890">
    <property type="entry name" value="LepA"/>
    <property type="match status" value="1"/>
</dbReference>
<dbReference type="InterPro" id="IPR031157">
    <property type="entry name" value="G_TR_CS"/>
</dbReference>
<keyword evidence="2" id="KW-0547">Nucleotide-binding</keyword>
<dbReference type="InterPro" id="IPR013842">
    <property type="entry name" value="LepA_CTD"/>
</dbReference>
<proteinExistence type="inferred from homology"/>
<keyword evidence="4" id="KW-0648">Protein biosynthesis</keyword>
<dbReference type="Pfam" id="PF03144">
    <property type="entry name" value="GTP_EFTU_D2"/>
    <property type="match status" value="1"/>
</dbReference>
<dbReference type="InterPro" id="IPR004161">
    <property type="entry name" value="EFTu-like_2"/>
</dbReference>
<dbReference type="InterPro" id="IPR035647">
    <property type="entry name" value="EFG_III/V"/>
</dbReference>
<dbReference type="InterPro" id="IPR009000">
    <property type="entry name" value="Transl_B-barrel_sf"/>
</dbReference>
<dbReference type="SUPFAM" id="SSF54980">
    <property type="entry name" value="EF-G C-terminal domain-like"/>
    <property type="match status" value="2"/>
</dbReference>
<reference evidence="7" key="1">
    <citation type="submission" date="2020-05" db="EMBL/GenBank/DDBJ databases">
        <authorList>
            <person name="Chiriac C."/>
            <person name="Salcher M."/>
            <person name="Ghai R."/>
            <person name="Kavagutti S V."/>
        </authorList>
    </citation>
    <scope>NUCLEOTIDE SEQUENCE</scope>
</reference>
<dbReference type="PANTHER" id="PTHR43512">
    <property type="entry name" value="TRANSLATION FACTOR GUF1-RELATED"/>
    <property type="match status" value="1"/>
</dbReference>
<dbReference type="GO" id="GO:0003924">
    <property type="term" value="F:GTPase activity"/>
    <property type="evidence" value="ECO:0007669"/>
    <property type="project" value="InterPro"/>
</dbReference>
<gene>
    <name evidence="7" type="ORF">UFOPK3444_00129</name>
</gene>
<dbReference type="FunFam" id="3.30.70.240:FF:000007">
    <property type="entry name" value="Translation factor GUF1, mitochondrial"/>
    <property type="match status" value="1"/>
</dbReference>
<dbReference type="GO" id="GO:0043022">
    <property type="term" value="F:ribosome binding"/>
    <property type="evidence" value="ECO:0007669"/>
    <property type="project" value="TreeGrafter"/>
</dbReference>
<keyword evidence="5" id="KW-0342">GTP-binding</keyword>
<evidence type="ECO:0000256" key="5">
    <source>
        <dbReference type="ARBA" id="ARBA00023134"/>
    </source>
</evidence>
<evidence type="ECO:0000259" key="6">
    <source>
        <dbReference type="PROSITE" id="PS51722"/>
    </source>
</evidence>
<dbReference type="FunFam" id="3.30.70.2570:FF:000001">
    <property type="entry name" value="Translation factor GUF1, mitochondrial"/>
    <property type="match status" value="1"/>
</dbReference>
<dbReference type="SUPFAM" id="SSF50447">
    <property type="entry name" value="Translation proteins"/>
    <property type="match status" value="1"/>
</dbReference>
<accession>A0A6J7CTF0</accession>
<dbReference type="SUPFAM" id="SSF52540">
    <property type="entry name" value="P-loop containing nucleoside triphosphate hydrolases"/>
    <property type="match status" value="1"/>
</dbReference>
<evidence type="ECO:0000256" key="3">
    <source>
        <dbReference type="ARBA" id="ARBA00022801"/>
    </source>
</evidence>
<dbReference type="Gene3D" id="3.30.70.870">
    <property type="entry name" value="Elongation Factor G (Translational Gtpase), domain 3"/>
    <property type="match status" value="1"/>
</dbReference>
<dbReference type="InterPro" id="IPR038363">
    <property type="entry name" value="LepA_C_sf"/>
</dbReference>
<dbReference type="InterPro" id="IPR005225">
    <property type="entry name" value="Small_GTP-bd"/>
</dbReference>
<dbReference type="HAMAP" id="MF_00071">
    <property type="entry name" value="LepA"/>
    <property type="match status" value="1"/>
</dbReference>
<dbReference type="FunFam" id="3.30.70.870:FF:000004">
    <property type="entry name" value="Translation factor GUF1, mitochondrial"/>
    <property type="match status" value="1"/>
</dbReference>
<dbReference type="InterPro" id="IPR000795">
    <property type="entry name" value="T_Tr_GTP-bd_dom"/>
</dbReference>
<keyword evidence="3" id="KW-0378">Hydrolase</keyword>
<dbReference type="InterPro" id="IPR027417">
    <property type="entry name" value="P-loop_NTPase"/>
</dbReference>
<evidence type="ECO:0000256" key="1">
    <source>
        <dbReference type="ARBA" id="ARBA00005454"/>
    </source>
</evidence>
<comment type="similarity">
    <text evidence="1">Belongs to the TRAFAC class translation factor GTPase superfamily. Classic translation factor GTPase family. LepA subfamily.</text>
</comment>
<dbReference type="Pfam" id="PF00009">
    <property type="entry name" value="GTP_EFTU"/>
    <property type="match status" value="1"/>
</dbReference>
<dbReference type="AlphaFoldDB" id="A0A6J7CTF0"/>
<feature type="domain" description="Tr-type G" evidence="6">
    <location>
        <begin position="5"/>
        <end position="187"/>
    </location>
</feature>
<dbReference type="Gene3D" id="3.30.70.240">
    <property type="match status" value="1"/>
</dbReference>
<evidence type="ECO:0000256" key="2">
    <source>
        <dbReference type="ARBA" id="ARBA00022741"/>
    </source>
</evidence>
<dbReference type="CDD" id="cd03699">
    <property type="entry name" value="EF4_II"/>
    <property type="match status" value="1"/>
</dbReference>
<dbReference type="CDD" id="cd03709">
    <property type="entry name" value="lepA_C"/>
    <property type="match status" value="1"/>
</dbReference>
<evidence type="ECO:0000313" key="7">
    <source>
        <dbReference type="EMBL" id="CAB4860138.1"/>
    </source>
</evidence>
<dbReference type="PROSITE" id="PS51722">
    <property type="entry name" value="G_TR_2"/>
    <property type="match status" value="1"/>
</dbReference>
<dbReference type="EMBL" id="CAFBLU010000001">
    <property type="protein sequence ID" value="CAB4860138.1"/>
    <property type="molecule type" value="Genomic_DNA"/>
</dbReference>
<dbReference type="InterPro" id="IPR000640">
    <property type="entry name" value="EFG_V-like"/>
</dbReference>
<dbReference type="GO" id="GO:0005525">
    <property type="term" value="F:GTP binding"/>
    <property type="evidence" value="ECO:0007669"/>
    <property type="project" value="UniProtKB-KW"/>
</dbReference>
<dbReference type="NCBIfam" id="TIGR00231">
    <property type="entry name" value="small_GTP"/>
    <property type="match status" value="1"/>
</dbReference>
<dbReference type="CDD" id="cd16260">
    <property type="entry name" value="EF4_III"/>
    <property type="match status" value="1"/>
</dbReference>
<dbReference type="FunFam" id="3.40.50.300:FF:000078">
    <property type="entry name" value="Elongation factor 4"/>
    <property type="match status" value="1"/>
</dbReference>
<evidence type="ECO:0000256" key="4">
    <source>
        <dbReference type="ARBA" id="ARBA00022917"/>
    </source>
</evidence>
<dbReference type="PROSITE" id="PS00301">
    <property type="entry name" value="G_TR_1"/>
    <property type="match status" value="1"/>
</dbReference>
<dbReference type="GO" id="GO:0006412">
    <property type="term" value="P:translation"/>
    <property type="evidence" value="ECO:0007669"/>
    <property type="project" value="UniProtKB-KW"/>
</dbReference>
<dbReference type="NCBIfam" id="TIGR01393">
    <property type="entry name" value="lepA"/>
    <property type="match status" value="1"/>
</dbReference>
<name>A0A6J7CTF0_9ZZZZ</name>
<dbReference type="Gene3D" id="2.40.30.10">
    <property type="entry name" value="Translation factors"/>
    <property type="match status" value="1"/>
</dbReference>
<dbReference type="InterPro" id="IPR035654">
    <property type="entry name" value="LepA_IV"/>
</dbReference>
<dbReference type="FunFam" id="2.40.30.10:FF:000015">
    <property type="entry name" value="Translation factor GUF1, mitochondrial"/>
    <property type="match status" value="1"/>
</dbReference>
<dbReference type="Pfam" id="PF06421">
    <property type="entry name" value="LepA_C"/>
    <property type="match status" value="1"/>
</dbReference>
<protein>
    <submittedName>
        <fullName evidence="7">Unannotated protein</fullName>
    </submittedName>
</protein>
<sequence>MADQSHIRNFSIIAHIDHGKSTLADRILEVTRTVSARDMRAQLLDSMDLERERGITIKAQAVRVLYDAKDGETYTLHLIDTPGHVDFTYEVSRSLAACEGALLVVDASQGVEAQTVANTYLAVDSGLELIPCLNKIDLPGSDPERVSAEITELIGESPDGVRRISAKTGEGVTEVLEELVKRVPPPAGDPDAPARALIFDSEFDQYRGVIAYVRVVDGVLKQGEQIIAMQNGTKADIDEIGVFTPRMTKLGQLSAGEVGYVITGIKDVSKLRVGDTLTTLVNPATEALPGYRDVKPMVFCGLFPTDSDEYPGLRDALEKLSLNDAALSWEPETSDALGFGFRCGFLGLLHMDIVRERLEREYNLDLLATMPSVEFSVKTIKGTTLEVHNPYAMPDPGSIDFILEPCITASVVTPKEYIGAVMELCQERRGTHNGMHFLSADRVQLTYELPLAEVVLDFFDQLKSRTKGYASLDYEISEMREADMVKLDIMLAGEPVDALSMIVHRDKAYDAGRLMTERLSERIPRQQYDVPVQAAIGAKIIARETIKAFRKDVTEKCYGGDISRKRKLLQKQKQGKKRMKQVGRVEIPQEAFLAVLELGDNSDSGANKR</sequence>
<dbReference type="Gene3D" id="3.30.70.2570">
    <property type="entry name" value="Elongation factor 4, C-terminal domain"/>
    <property type="match status" value="1"/>
</dbReference>
<dbReference type="GO" id="GO:0045727">
    <property type="term" value="P:positive regulation of translation"/>
    <property type="evidence" value="ECO:0007669"/>
    <property type="project" value="TreeGrafter"/>
</dbReference>
<dbReference type="PANTHER" id="PTHR43512:SF4">
    <property type="entry name" value="TRANSLATION FACTOR GUF1 HOMOLOG, CHLOROPLASTIC"/>
    <property type="match status" value="1"/>
</dbReference>
<dbReference type="InterPro" id="IPR006297">
    <property type="entry name" value="EF-4"/>
</dbReference>
<organism evidence="7">
    <name type="scientific">freshwater metagenome</name>
    <dbReference type="NCBI Taxonomy" id="449393"/>
    <lineage>
        <taxon>unclassified sequences</taxon>
        <taxon>metagenomes</taxon>
        <taxon>ecological metagenomes</taxon>
    </lineage>
</organism>
<dbReference type="PRINTS" id="PR00315">
    <property type="entry name" value="ELONGATNFCT"/>
</dbReference>
<dbReference type="Pfam" id="PF00679">
    <property type="entry name" value="EFG_C"/>
    <property type="match status" value="1"/>
</dbReference>
<dbReference type="SMART" id="SM00838">
    <property type="entry name" value="EFG_C"/>
    <property type="match status" value="1"/>
</dbReference>